<dbReference type="Gene3D" id="2.30.30.940">
    <property type="match status" value="1"/>
</dbReference>
<feature type="region of interest" description="Disordered" evidence="1">
    <location>
        <begin position="1312"/>
        <end position="1341"/>
    </location>
</feature>
<evidence type="ECO:0000256" key="1">
    <source>
        <dbReference type="SAM" id="MobiDB-lite"/>
    </source>
</evidence>
<evidence type="ECO:0000313" key="4">
    <source>
        <dbReference type="Proteomes" id="UP000215223"/>
    </source>
</evidence>
<dbReference type="SUPFAM" id="SSF55464">
    <property type="entry name" value="Origin of replication-binding domain, RBD-like"/>
    <property type="match status" value="1"/>
</dbReference>
<organism evidence="3 4">
    <name type="scientific">Amycolatopsis thailandensis</name>
    <dbReference type="NCBI Taxonomy" id="589330"/>
    <lineage>
        <taxon>Bacteria</taxon>
        <taxon>Bacillati</taxon>
        <taxon>Actinomycetota</taxon>
        <taxon>Actinomycetes</taxon>
        <taxon>Pseudonocardiales</taxon>
        <taxon>Pseudonocardiaceae</taxon>
        <taxon>Amycolatopsis</taxon>
    </lineage>
</organism>
<evidence type="ECO:0000313" key="3">
    <source>
        <dbReference type="EMBL" id="OXM44244.1"/>
    </source>
</evidence>
<evidence type="ECO:0000259" key="2">
    <source>
        <dbReference type="SMART" id="SM00382"/>
    </source>
</evidence>
<proteinExistence type="predicted"/>
<dbReference type="InterPro" id="IPR014862">
    <property type="entry name" value="TrwC"/>
</dbReference>
<keyword evidence="4" id="KW-1185">Reference proteome</keyword>
<dbReference type="SUPFAM" id="SSF52540">
    <property type="entry name" value="P-loop containing nucleoside triphosphate hydrolases"/>
    <property type="match status" value="2"/>
</dbReference>
<sequence>MNWMAWITPIGSDPAQIDYRLGLGHGCLGEAITDTQLTEHLDMREQPLMWVGKGLADLGITAGTELTPDQFDKARALVNGYHPTTGEQLVAHKKGVPHEAKLAVAPLIRMIEGVAREADVPLDQVLVTARLRTMFARAKRSLRRQGESAALRADHAGQLADAAELAPADIWGEDVFTTAFSNLTRTINLPGGSQQQIDNRIVVGNLAYDATLTLPGSFTTLLGLLESVDPDAYADVKAIYTDRAMATFNWVEDAVAYGMRGHHGDGQTADITPGNGFAGWAMFHQTARPVGGAPIGDPHWHVHYTIANMTKGEDGKWSTIAAGGRDLMRHAPVVDKLLQAGVRNVLSNRYGMTFRRSERTGLWEVAAVPDEAIALFSKRGEGIEAALVEMGLSPDEATAAVRRVAAGMTRERKSDSGAASVQTHAEYWRDEAITAGLNPDQIARAPFTASETTSETQPAPSLEELTAHLQNPETGVTAHGRRFSRLDAIIAIADALPAGGNHADIEQLADQVLEQTGFVNLRNTEDLSTPAGSEVTPTNGERRQLGAEHMASATLYTTADVIAAEEVIVAKAEASHHDQTSIRVERETVELAANTIEASGGFELSAEQWRQLLRITTSGAGLDTLVGPPGSGKTTLMDAVRLAYESEGFVIAGAATQGVTAQNLQAESGIPSRTIAQWRFRIENGQGLHGVDVLVLDEAGMIDDRARAQIYLAANASRTKILEIGDPKQLRGVGVGSSFAVIHALVSGGELRQNRRQASADERAAVAAWRRGEYSEALTSWADRDRLVATETGQEAIAAMLATWLDQRQGAPDPLTEQRGLVMVAATNEMVDRLNDGAQALRAVAGELGETRAYDAAGGRTVILSEGDHVMVRVNERRIGEPDILNGYRGVIDTIHDDGSVAVHWERATRDGHVVEHADLSPEFIAKGGLTLGYAITIHKGQGLTVGSDGATWRGPDGQRRGGAVLFSAAGADNPGTFVATSRHKLAVWMFLARKDLETAHDIYLRGFPRLAWERTQRVITKIISRAEATEFNRNDIPALVDLGLLTDPTAASRATTAEPDPTIITPEEIEQRRVFRARLHAADVVRRGKAEDLLRDEWSDHPAVDSVIHGAAFRTLALILDRADKTGRNPRDLIRDINPDNLVKSHVRDASRLTAALVKAAAHADPATDASSARPLTKAQRQARADTVEQAQRDIAATLLRQEWGEHPAVDRVTNGTAFGAVARHLAAAARIGQDPRTLVRDLDPDYLLRPRIDNPSAYAASRIRAAITTPESIAPSETGRPRPAELPPTHPDAPARLDLLVPAYQQTVEHLTQKPAPPSTTGAPATDPHRLEQPAAARHRDAMWPSWLPVLPGSEPRAGRDKALATAAAADARRIRARVVDLGRQALRDRPDWVEQLGPAPDGAAPRARYLAAITTIAAYREQHHITGPDPIGPPPIDGEPRTAYDAVVTARGHLDRAAALASEHKATPVQPGKTPERTTVMPTPVTTAGKPSRADETLARAERVAEQQRKTQPHPHHDPRQPGQQGPRPGF</sequence>
<dbReference type="InterPro" id="IPR003593">
    <property type="entry name" value="AAA+_ATPase"/>
</dbReference>
<dbReference type="Pfam" id="PF08751">
    <property type="entry name" value="TrwC"/>
    <property type="match status" value="1"/>
</dbReference>
<feature type="compositionally biased region" description="Low complexity" evidence="1">
    <location>
        <begin position="1524"/>
        <end position="1534"/>
    </location>
</feature>
<dbReference type="Pfam" id="PF13604">
    <property type="entry name" value="AAA_30"/>
    <property type="match status" value="1"/>
</dbReference>
<reference evidence="3 4" key="1">
    <citation type="submission" date="2017-07" db="EMBL/GenBank/DDBJ databases">
        <title>Amycolatopsis thailandensis Genome sequencing and assembly.</title>
        <authorList>
            <person name="Kaur N."/>
            <person name="Mayilraj S."/>
        </authorList>
    </citation>
    <scope>NUCLEOTIDE SEQUENCE [LARGE SCALE GENOMIC DNA]</scope>
    <source>
        <strain evidence="3 4">JCM 16380</strain>
    </source>
</reference>
<dbReference type="NCBIfam" id="NF041492">
    <property type="entry name" value="MobF"/>
    <property type="match status" value="1"/>
</dbReference>
<feature type="compositionally biased region" description="Low complexity" evidence="1">
    <location>
        <begin position="1165"/>
        <end position="1174"/>
    </location>
</feature>
<feature type="region of interest" description="Disordered" evidence="1">
    <location>
        <begin position="1462"/>
        <end position="1534"/>
    </location>
</feature>
<name>A0A229RCV3_9PSEU</name>
<comment type="caution">
    <text evidence="3">The sequence shown here is derived from an EMBL/GenBank/DDBJ whole genome shotgun (WGS) entry which is preliminary data.</text>
</comment>
<feature type="compositionally biased region" description="Basic and acidic residues" evidence="1">
    <location>
        <begin position="1329"/>
        <end position="1341"/>
    </location>
</feature>
<accession>A0A229RCV3</accession>
<feature type="compositionally biased region" description="Basic and acidic residues" evidence="1">
    <location>
        <begin position="1495"/>
        <end position="1523"/>
    </location>
</feature>
<dbReference type="Proteomes" id="UP000215223">
    <property type="component" value="Unassembled WGS sequence"/>
</dbReference>
<dbReference type="SMART" id="SM00382">
    <property type="entry name" value="AAA"/>
    <property type="match status" value="1"/>
</dbReference>
<protein>
    <recommendedName>
        <fullName evidence="2">AAA+ ATPase domain-containing protein</fullName>
    </recommendedName>
</protein>
<dbReference type="InterPro" id="IPR027417">
    <property type="entry name" value="P-loop_NTPase"/>
</dbReference>
<feature type="domain" description="AAA+ ATPase" evidence="2">
    <location>
        <begin position="620"/>
        <end position="815"/>
    </location>
</feature>
<dbReference type="Gene3D" id="3.40.50.300">
    <property type="entry name" value="P-loop containing nucleotide triphosphate hydrolases"/>
    <property type="match status" value="2"/>
</dbReference>
<feature type="region of interest" description="Disordered" evidence="1">
    <location>
        <begin position="1165"/>
        <end position="1185"/>
    </location>
</feature>
<dbReference type="EMBL" id="NMQT01000190">
    <property type="protein sequence ID" value="OXM44244.1"/>
    <property type="molecule type" value="Genomic_DNA"/>
</dbReference>
<feature type="region of interest" description="Disordered" evidence="1">
    <location>
        <begin position="1270"/>
        <end position="1296"/>
    </location>
</feature>
<gene>
    <name evidence="3" type="ORF">CFP71_40535</name>
</gene>